<dbReference type="SUPFAM" id="SSF51569">
    <property type="entry name" value="Aldolase"/>
    <property type="match status" value="1"/>
</dbReference>
<keyword evidence="1" id="KW-0456">Lyase</keyword>
<name>X0Y7P4_9ZZZZ</name>
<dbReference type="Gene3D" id="3.20.20.70">
    <property type="entry name" value="Aldolase class I"/>
    <property type="match status" value="1"/>
</dbReference>
<dbReference type="PANTHER" id="PTHR12128">
    <property type="entry name" value="DIHYDRODIPICOLINATE SYNTHASE"/>
    <property type="match status" value="1"/>
</dbReference>
<evidence type="ECO:0000313" key="2">
    <source>
        <dbReference type="EMBL" id="GAG43317.1"/>
    </source>
</evidence>
<dbReference type="EMBL" id="BARS01053845">
    <property type="protein sequence ID" value="GAG43317.1"/>
    <property type="molecule type" value="Genomic_DNA"/>
</dbReference>
<dbReference type="InterPro" id="IPR002220">
    <property type="entry name" value="DapA-like"/>
</dbReference>
<proteinExistence type="predicted"/>
<dbReference type="Pfam" id="PF00701">
    <property type="entry name" value="DHDPS"/>
    <property type="match status" value="1"/>
</dbReference>
<accession>X0Y7P4</accession>
<protein>
    <recommendedName>
        <fullName evidence="3">4-hydroxy-tetrahydrodipicolinate synthase</fullName>
    </recommendedName>
</protein>
<dbReference type="InterPro" id="IPR013785">
    <property type="entry name" value="Aldolase_TIM"/>
</dbReference>
<evidence type="ECO:0008006" key="3">
    <source>
        <dbReference type="Google" id="ProtNLM"/>
    </source>
</evidence>
<dbReference type="GO" id="GO:0008840">
    <property type="term" value="F:4-hydroxy-tetrahydrodipicolinate synthase activity"/>
    <property type="evidence" value="ECO:0007669"/>
    <property type="project" value="TreeGrafter"/>
</dbReference>
<feature type="non-terminal residue" evidence="2">
    <location>
        <position position="75"/>
    </location>
</feature>
<organism evidence="2">
    <name type="scientific">marine sediment metagenome</name>
    <dbReference type="NCBI Taxonomy" id="412755"/>
    <lineage>
        <taxon>unclassified sequences</taxon>
        <taxon>metagenomes</taxon>
        <taxon>ecological metagenomes</taxon>
    </lineage>
</organism>
<dbReference type="PANTHER" id="PTHR12128:SF66">
    <property type="entry name" value="4-HYDROXY-2-OXOGLUTARATE ALDOLASE, MITOCHONDRIAL"/>
    <property type="match status" value="1"/>
</dbReference>
<comment type="caution">
    <text evidence="2">The sequence shown here is derived from an EMBL/GenBank/DDBJ whole genome shotgun (WGS) entry which is preliminary data.</text>
</comment>
<evidence type="ECO:0000256" key="1">
    <source>
        <dbReference type="ARBA" id="ARBA00023239"/>
    </source>
</evidence>
<sequence length="75" mass="7853">MSTRSEEFAGLSVAMVTPFRGGEIDMEALQEQVDFQVQAGTTALCPVGTTGESPTLSPPEHEQVMTAVVKAAAGR</sequence>
<reference evidence="2" key="1">
    <citation type="journal article" date="2014" name="Front. Microbiol.">
        <title>High frequency of phylogenetically diverse reductive dehalogenase-homologous genes in deep subseafloor sedimentary metagenomes.</title>
        <authorList>
            <person name="Kawai M."/>
            <person name="Futagami T."/>
            <person name="Toyoda A."/>
            <person name="Takaki Y."/>
            <person name="Nishi S."/>
            <person name="Hori S."/>
            <person name="Arai W."/>
            <person name="Tsubouchi T."/>
            <person name="Morono Y."/>
            <person name="Uchiyama I."/>
            <person name="Ito T."/>
            <person name="Fujiyama A."/>
            <person name="Inagaki F."/>
            <person name="Takami H."/>
        </authorList>
    </citation>
    <scope>NUCLEOTIDE SEQUENCE</scope>
    <source>
        <strain evidence="2">Expedition CK06-06</strain>
    </source>
</reference>
<dbReference type="AlphaFoldDB" id="X0Y7P4"/>
<gene>
    <name evidence="2" type="ORF">S01H1_79821</name>
</gene>
<dbReference type="GO" id="GO:0005829">
    <property type="term" value="C:cytosol"/>
    <property type="evidence" value="ECO:0007669"/>
    <property type="project" value="TreeGrafter"/>
</dbReference>